<dbReference type="EMBL" id="FOFB01000032">
    <property type="protein sequence ID" value="SER27830.1"/>
    <property type="molecule type" value="Genomic_DNA"/>
</dbReference>
<protein>
    <submittedName>
        <fullName evidence="1">Uncharacterized protein</fullName>
    </submittedName>
</protein>
<evidence type="ECO:0000313" key="1">
    <source>
        <dbReference type="EMBL" id="SER27830.1"/>
    </source>
</evidence>
<sequence length="135" mass="15510">MKRHLQPFLIRFFFLVFITAYCNSLVFAQETMDYKLRAEQNTAGYRNIPIASDTALAFRMIEVVNEKGCDTLIYLIGNDRREDFRMPYDNGIHSKIKSLIVQKVLSDSLCVCELLDHLGLYVSDHGGVSNVRVRS</sequence>
<dbReference type="InParanoid" id="A0A1H9MVU4"/>
<evidence type="ECO:0000313" key="2">
    <source>
        <dbReference type="Proteomes" id="UP000199021"/>
    </source>
</evidence>
<dbReference type="Proteomes" id="UP000199021">
    <property type="component" value="Unassembled WGS sequence"/>
</dbReference>
<proteinExistence type="predicted"/>
<organism evidence="1 2">
    <name type="scientific">Neolewinella agarilytica</name>
    <dbReference type="NCBI Taxonomy" id="478744"/>
    <lineage>
        <taxon>Bacteria</taxon>
        <taxon>Pseudomonadati</taxon>
        <taxon>Bacteroidota</taxon>
        <taxon>Saprospiria</taxon>
        <taxon>Saprospirales</taxon>
        <taxon>Lewinellaceae</taxon>
        <taxon>Neolewinella</taxon>
    </lineage>
</organism>
<name>A0A1H9MVU4_9BACT</name>
<dbReference type="RefSeq" id="WP_090172560.1">
    <property type="nucleotide sequence ID" value="NZ_FOFB01000032.1"/>
</dbReference>
<reference evidence="2" key="1">
    <citation type="submission" date="2016-10" db="EMBL/GenBank/DDBJ databases">
        <authorList>
            <person name="Varghese N."/>
            <person name="Submissions S."/>
        </authorList>
    </citation>
    <scope>NUCLEOTIDE SEQUENCE [LARGE SCALE GENOMIC DNA]</scope>
    <source>
        <strain evidence="2">DSM 24740</strain>
    </source>
</reference>
<dbReference type="STRING" id="478744.SAMN05444359_1321"/>
<keyword evidence="2" id="KW-1185">Reference proteome</keyword>
<gene>
    <name evidence="1" type="ORF">SAMN05444359_1321</name>
</gene>
<dbReference type="AlphaFoldDB" id="A0A1H9MVU4"/>
<accession>A0A1H9MVU4</accession>